<evidence type="ECO:0000259" key="3">
    <source>
        <dbReference type="Pfam" id="PF22585"/>
    </source>
</evidence>
<dbReference type="InterPro" id="IPR011040">
    <property type="entry name" value="Sialidase"/>
</dbReference>
<feature type="signal peptide" evidence="1">
    <location>
        <begin position="1"/>
        <end position="21"/>
    </location>
</feature>
<organism evidence="5 6">
    <name type="scientific">Plebeiibacterium sediminum</name>
    <dbReference type="NCBI Taxonomy" id="2992112"/>
    <lineage>
        <taxon>Bacteria</taxon>
        <taxon>Pseudomonadati</taxon>
        <taxon>Bacteroidota</taxon>
        <taxon>Bacteroidia</taxon>
        <taxon>Marinilabiliales</taxon>
        <taxon>Marinilabiliaceae</taxon>
        <taxon>Plebeiibacterium</taxon>
    </lineage>
</organism>
<dbReference type="EMBL" id="JAPDPJ010000008">
    <property type="protein sequence ID" value="MCW3785963.1"/>
    <property type="molecule type" value="Genomic_DNA"/>
</dbReference>
<accession>A0AAE3M2L5</accession>
<sequence>MIRTTLYTFLFLALGVLSVKAQDTARYVGNTLSNIDYHHGLLSPAVGTHNIQVLRANREMPEAADDFGWTYNHQPMLAYWNDTFYLEYLSDSVGEHIPPSQSYLCVSKDGYDWSKPKVVFPQYKVPDGTTKEGVDGVAKDLIAIMHQRMGFYVSSNDRLLVSGFYGISIDKHDSPNDGNGIGRVVREIYKDGTWGPIYFVRYNHNWNKKNTEFKFYTSSRDKGFKKACEELMANPLMMQQWNEEADRDDPIIPMTLQFKAFNYYHLPDNRVVGWWKHALTSISEDGGKTWPRPERAPGFVNKNAKIWGQKTADGKYATVYNPSEYRWPLGVSVSDDGLNYNNLLLVHGEISPMRYGGNFKSYGPQYIRGIIEGNGQPKDNNMWLTYSMNKEDIWVSKVPVPVIDKVTEDVTEEFNALPDNKELDWWNIYSLQWAPVQIEKVKEEKVLTIKDKDRYDFALAERVIPTSESSVVEFTVVPQQNDNGQLHVEFQNAQGLGAIRLVFDNDSVLKVRNGYRYSGVVRYEPGEEYHIQVKFDVNKRFYWVTVNGKQKGNYRLMYRPVHEISSVAFRTGDIRRFPDADTPTDQDYDLKDAGIPVKEAQFNIKSFTSKKIR</sequence>
<comment type="caution">
    <text evidence="5">The sequence shown here is derived from an EMBL/GenBank/DDBJ whole genome shotgun (WGS) entry which is preliminary data.</text>
</comment>
<reference evidence="5" key="1">
    <citation type="submission" date="2022-10" db="EMBL/GenBank/DDBJ databases">
        <authorList>
            <person name="Yu W.X."/>
        </authorList>
    </citation>
    <scope>NUCLEOTIDE SEQUENCE</scope>
    <source>
        <strain evidence="5">AAT</strain>
    </source>
</reference>
<dbReference type="AlphaFoldDB" id="A0AAE3M2L5"/>
<dbReference type="InterPro" id="IPR036278">
    <property type="entry name" value="Sialidase_sf"/>
</dbReference>
<protein>
    <submittedName>
        <fullName evidence="5">Exo-alpha-sialidase</fullName>
    </submittedName>
</protein>
<dbReference type="Pfam" id="PF13088">
    <property type="entry name" value="BNR_2"/>
    <property type="match status" value="1"/>
</dbReference>
<keyword evidence="6" id="KW-1185">Reference proteome</keyword>
<dbReference type="Pfam" id="PF24067">
    <property type="entry name" value="Beta-prop_BT_1020"/>
    <property type="match status" value="1"/>
</dbReference>
<evidence type="ECO:0000313" key="6">
    <source>
        <dbReference type="Proteomes" id="UP001209229"/>
    </source>
</evidence>
<feature type="domain" description="BT-1020-like structural beta-sandwich" evidence="3">
    <location>
        <begin position="426"/>
        <end position="586"/>
    </location>
</feature>
<evidence type="ECO:0000259" key="4">
    <source>
        <dbReference type="Pfam" id="PF24067"/>
    </source>
</evidence>
<dbReference type="InterPro" id="IPR056425">
    <property type="entry name" value="Beta-prop_BT_1020"/>
</dbReference>
<evidence type="ECO:0000313" key="5">
    <source>
        <dbReference type="EMBL" id="MCW3785963.1"/>
    </source>
</evidence>
<gene>
    <name evidence="5" type="ORF">OM075_05760</name>
</gene>
<keyword evidence="1" id="KW-0732">Signal</keyword>
<dbReference type="Proteomes" id="UP001209229">
    <property type="component" value="Unassembled WGS sequence"/>
</dbReference>
<evidence type="ECO:0000256" key="1">
    <source>
        <dbReference type="SAM" id="SignalP"/>
    </source>
</evidence>
<dbReference type="Pfam" id="PF22585">
    <property type="entry name" value="Sialidase-like_CBM"/>
    <property type="match status" value="1"/>
</dbReference>
<feature type="domain" description="Sialidase" evidence="2">
    <location>
        <begin position="277"/>
        <end position="347"/>
    </location>
</feature>
<dbReference type="CDD" id="cd15482">
    <property type="entry name" value="Sialidase_non-viral"/>
    <property type="match status" value="1"/>
</dbReference>
<dbReference type="Gene3D" id="2.120.10.10">
    <property type="match status" value="1"/>
</dbReference>
<name>A0AAE3M2L5_9BACT</name>
<dbReference type="RefSeq" id="WP_301189535.1">
    <property type="nucleotide sequence ID" value="NZ_JAPDPJ010000008.1"/>
</dbReference>
<feature type="chain" id="PRO_5042152866" evidence="1">
    <location>
        <begin position="22"/>
        <end position="613"/>
    </location>
</feature>
<dbReference type="SUPFAM" id="SSF50939">
    <property type="entry name" value="Sialidases"/>
    <property type="match status" value="1"/>
</dbReference>
<dbReference type="InterPro" id="IPR054490">
    <property type="entry name" value="BT_1020-like_b-sandwich_1"/>
</dbReference>
<evidence type="ECO:0000259" key="2">
    <source>
        <dbReference type="Pfam" id="PF13088"/>
    </source>
</evidence>
<feature type="domain" description="BT-1020-like N-terminal beta-propeller" evidence="4">
    <location>
        <begin position="24"/>
        <end position="255"/>
    </location>
</feature>
<proteinExistence type="predicted"/>